<dbReference type="Proteomes" id="UP000198896">
    <property type="component" value="Unassembled WGS sequence"/>
</dbReference>
<dbReference type="RefSeq" id="WP_093912271.1">
    <property type="nucleotide sequence ID" value="NZ_FONL01000001.1"/>
</dbReference>
<feature type="signal peptide" evidence="1">
    <location>
        <begin position="1"/>
        <end position="20"/>
    </location>
</feature>
<dbReference type="AlphaFoldDB" id="A0A1I1X7I0"/>
<reference evidence="2 3" key="1">
    <citation type="submission" date="2016-10" db="EMBL/GenBank/DDBJ databases">
        <authorList>
            <person name="de Groot N.N."/>
        </authorList>
    </citation>
    <scope>NUCLEOTIDE SEQUENCE [LARGE SCALE GENOMIC DNA]</scope>
    <source>
        <strain evidence="2 3">DSM 9236</strain>
    </source>
</reference>
<evidence type="ECO:0008006" key="4">
    <source>
        <dbReference type="Google" id="ProtNLM"/>
    </source>
</evidence>
<protein>
    <recommendedName>
        <fullName evidence="4">DUF3887 domain-containing protein</fullName>
    </recommendedName>
</protein>
<organism evidence="2 3">
    <name type="scientific">Succiniclasticum ruminis DSM 9236</name>
    <dbReference type="NCBI Taxonomy" id="1123323"/>
    <lineage>
        <taxon>Bacteria</taxon>
        <taxon>Bacillati</taxon>
        <taxon>Bacillota</taxon>
        <taxon>Negativicutes</taxon>
        <taxon>Acidaminococcales</taxon>
        <taxon>Acidaminococcaceae</taxon>
        <taxon>Succiniclasticum</taxon>
    </lineage>
</organism>
<keyword evidence="1" id="KW-0732">Signal</keyword>
<sequence length="150" mass="16145">MKKMLMMLLLSLSISASCFAAGAAGRFNAEEKAADALVAALTGGEATYAQVSKSFSKALKEKLTAENFKAVQDGVKKQIGTIKNANLVLLNKQYDLQKGYSGVDELVYFGTVSRDKFARIFVSFVEENGAPKVTAFQVTPIEPQKNAPAK</sequence>
<name>A0A1I1X7I0_9FIRM</name>
<accession>A0A1I1X7I0</accession>
<evidence type="ECO:0000313" key="2">
    <source>
        <dbReference type="EMBL" id="SFE01663.1"/>
    </source>
</evidence>
<dbReference type="EMBL" id="FONL01000001">
    <property type="protein sequence ID" value="SFE01663.1"/>
    <property type="molecule type" value="Genomic_DNA"/>
</dbReference>
<evidence type="ECO:0000313" key="3">
    <source>
        <dbReference type="Proteomes" id="UP000198896"/>
    </source>
</evidence>
<dbReference type="STRING" id="1123323.SAMN05216245_10142"/>
<dbReference type="PROSITE" id="PS51257">
    <property type="entry name" value="PROKAR_LIPOPROTEIN"/>
    <property type="match status" value="1"/>
</dbReference>
<evidence type="ECO:0000256" key="1">
    <source>
        <dbReference type="SAM" id="SignalP"/>
    </source>
</evidence>
<gene>
    <name evidence="2" type="ORF">SAMN05216245_10142</name>
</gene>
<feature type="chain" id="PRO_5038399652" description="DUF3887 domain-containing protein" evidence="1">
    <location>
        <begin position="21"/>
        <end position="150"/>
    </location>
</feature>
<keyword evidence="3" id="KW-1185">Reference proteome</keyword>
<dbReference type="OrthoDB" id="9848100at2"/>
<proteinExistence type="predicted"/>